<evidence type="ECO:0000256" key="3">
    <source>
        <dbReference type="PIRSR" id="PIRSR637944-1"/>
    </source>
</evidence>
<dbReference type="Pfam" id="PF08534">
    <property type="entry name" value="Redoxin"/>
    <property type="match status" value="1"/>
</dbReference>
<feature type="active site" description="Cysteine sulfenic acid (-SOH) intermediate" evidence="3">
    <location>
        <position position="47"/>
    </location>
</feature>
<reference evidence="6 7" key="1">
    <citation type="submission" date="2020-02" db="EMBL/GenBank/DDBJ databases">
        <title>Pseudoroseicyclus tamarix, sp. nov., isolated from offshore sediment of a Tamarix chinensis forest.</title>
        <authorList>
            <person name="Gai Y."/>
        </authorList>
    </citation>
    <scope>NUCLEOTIDE SEQUENCE [LARGE SCALE GENOMIC DNA]</scope>
    <source>
        <strain evidence="6 7">CLL3-39</strain>
    </source>
</reference>
<accession>A0A6B2JYN8</accession>
<dbReference type="SUPFAM" id="SSF52833">
    <property type="entry name" value="Thioredoxin-like"/>
    <property type="match status" value="1"/>
</dbReference>
<protein>
    <recommendedName>
        <fullName evidence="4">Glutathione-dependent peroxiredoxin</fullName>
        <ecNumber evidence="4">1.11.1.27</ecNumber>
    </recommendedName>
</protein>
<dbReference type="EMBL" id="JAAGAB010000004">
    <property type="protein sequence ID" value="NDV02875.1"/>
    <property type="molecule type" value="Genomic_DNA"/>
</dbReference>
<evidence type="ECO:0000256" key="1">
    <source>
        <dbReference type="ARBA" id="ARBA00022559"/>
    </source>
</evidence>
<dbReference type="GO" id="GO:0008379">
    <property type="term" value="F:thioredoxin peroxidase activity"/>
    <property type="evidence" value="ECO:0007669"/>
    <property type="project" value="InterPro"/>
</dbReference>
<comment type="catalytic activity">
    <reaction evidence="4">
        <text>a hydroperoxide + 2 glutathione = an alcohol + glutathione disulfide + H2O</text>
        <dbReference type="Rhea" id="RHEA:62632"/>
        <dbReference type="ChEBI" id="CHEBI:15377"/>
        <dbReference type="ChEBI" id="CHEBI:30879"/>
        <dbReference type="ChEBI" id="CHEBI:35924"/>
        <dbReference type="ChEBI" id="CHEBI:57925"/>
        <dbReference type="ChEBI" id="CHEBI:58297"/>
        <dbReference type="EC" id="1.11.1.27"/>
    </reaction>
</comment>
<evidence type="ECO:0000256" key="4">
    <source>
        <dbReference type="RuleBase" id="RU366011"/>
    </source>
</evidence>
<dbReference type="Gene3D" id="3.40.30.10">
    <property type="entry name" value="Glutaredoxin"/>
    <property type="match status" value="1"/>
</dbReference>
<dbReference type="EC" id="1.11.1.27" evidence="4"/>
<keyword evidence="7" id="KW-1185">Reference proteome</keyword>
<keyword evidence="4" id="KW-0049">Antioxidant</keyword>
<feature type="domain" description="Thioredoxin" evidence="5">
    <location>
        <begin position="3"/>
        <end position="158"/>
    </location>
</feature>
<evidence type="ECO:0000259" key="5">
    <source>
        <dbReference type="PROSITE" id="PS51352"/>
    </source>
</evidence>
<dbReference type="PANTHER" id="PTHR10430:SF16">
    <property type="entry name" value="PEROXIREDOXIN-5, MITOCHONDRIAL"/>
    <property type="match status" value="1"/>
</dbReference>
<dbReference type="Proteomes" id="UP000474757">
    <property type="component" value="Unassembled WGS sequence"/>
</dbReference>
<dbReference type="CDD" id="cd03013">
    <property type="entry name" value="PRX5_like"/>
    <property type="match status" value="1"/>
</dbReference>
<dbReference type="GO" id="GO:0005737">
    <property type="term" value="C:cytoplasm"/>
    <property type="evidence" value="ECO:0007669"/>
    <property type="project" value="TreeGrafter"/>
</dbReference>
<name>A0A6B2JYN8_9RHOB</name>
<sequence>MAIAAGDRLPDGTFLVMGEDGPEPFTLDTAGRKVVIFGLPGPFTGTCTTAHVPSFQRTADDFTAKGVDAIYCVAVADPFVMKAWQESMGADKITFLADPSSDFTTAIGLNFTAPPVGFYDRSKRYSMLVEDGVVNSVNLEESPGTCDTSGGEALLETV</sequence>
<comment type="function">
    <text evidence="4">Thiol-specific peroxidase that catalyzes the reduction of hydrogen peroxide and organic hydroperoxides to water and alcohols, respectively. Plays a role in cell protection against oxidative stress by detoxifying peroxides.</text>
</comment>
<proteinExistence type="inferred from homology"/>
<gene>
    <name evidence="6" type="ORF">GZA08_18070</name>
</gene>
<dbReference type="InterPro" id="IPR037944">
    <property type="entry name" value="PRX5-like"/>
</dbReference>
<dbReference type="PANTHER" id="PTHR10430">
    <property type="entry name" value="PEROXIREDOXIN"/>
    <property type="match status" value="1"/>
</dbReference>
<evidence type="ECO:0000313" key="7">
    <source>
        <dbReference type="Proteomes" id="UP000474757"/>
    </source>
</evidence>
<dbReference type="GO" id="GO:0042744">
    <property type="term" value="P:hydrogen peroxide catabolic process"/>
    <property type="evidence" value="ECO:0007669"/>
    <property type="project" value="TreeGrafter"/>
</dbReference>
<keyword evidence="4" id="KW-0676">Redox-active center</keyword>
<dbReference type="InterPro" id="IPR013740">
    <property type="entry name" value="Redoxin"/>
</dbReference>
<dbReference type="GO" id="GO:0034599">
    <property type="term" value="P:cellular response to oxidative stress"/>
    <property type="evidence" value="ECO:0007669"/>
    <property type="project" value="InterPro"/>
</dbReference>
<comment type="similarity">
    <text evidence="4">Belongs to the peroxiredoxin family. Prx5 subfamily.</text>
</comment>
<keyword evidence="2 4" id="KW-0560">Oxidoreductase</keyword>
<dbReference type="InterPro" id="IPR036249">
    <property type="entry name" value="Thioredoxin-like_sf"/>
</dbReference>
<dbReference type="AlphaFoldDB" id="A0A6B2JYN8"/>
<evidence type="ECO:0000313" key="6">
    <source>
        <dbReference type="EMBL" id="NDV02875.1"/>
    </source>
</evidence>
<dbReference type="InterPro" id="IPR013766">
    <property type="entry name" value="Thioredoxin_domain"/>
</dbReference>
<organism evidence="6 7">
    <name type="scientific">Pseudoroseicyclus tamaricis</name>
    <dbReference type="NCBI Taxonomy" id="2705421"/>
    <lineage>
        <taxon>Bacteria</taxon>
        <taxon>Pseudomonadati</taxon>
        <taxon>Pseudomonadota</taxon>
        <taxon>Alphaproteobacteria</taxon>
        <taxon>Rhodobacterales</taxon>
        <taxon>Paracoccaceae</taxon>
        <taxon>Pseudoroseicyclus</taxon>
    </lineage>
</organism>
<keyword evidence="1 4" id="KW-0575">Peroxidase</keyword>
<dbReference type="GO" id="GO:0045454">
    <property type="term" value="P:cell redox homeostasis"/>
    <property type="evidence" value="ECO:0007669"/>
    <property type="project" value="TreeGrafter"/>
</dbReference>
<comment type="caution">
    <text evidence="6">The sequence shown here is derived from an EMBL/GenBank/DDBJ whole genome shotgun (WGS) entry which is preliminary data.</text>
</comment>
<dbReference type="RefSeq" id="WP_163896198.1">
    <property type="nucleotide sequence ID" value="NZ_JAAFYS010000004.1"/>
</dbReference>
<dbReference type="PROSITE" id="PS51352">
    <property type="entry name" value="THIOREDOXIN_2"/>
    <property type="match status" value="1"/>
</dbReference>
<evidence type="ECO:0000256" key="2">
    <source>
        <dbReference type="ARBA" id="ARBA00023002"/>
    </source>
</evidence>